<evidence type="ECO:0000313" key="7">
    <source>
        <dbReference type="EMBL" id="QFR42458.1"/>
    </source>
</evidence>
<evidence type="ECO:0000256" key="6">
    <source>
        <dbReference type="SAM" id="Phobius"/>
    </source>
</evidence>
<keyword evidence="3 6" id="KW-0812">Transmembrane</keyword>
<feature type="transmembrane region" description="Helical" evidence="6">
    <location>
        <begin position="6"/>
        <end position="22"/>
    </location>
</feature>
<feature type="transmembrane region" description="Helical" evidence="6">
    <location>
        <begin position="154"/>
        <end position="172"/>
    </location>
</feature>
<dbReference type="GO" id="GO:0044341">
    <property type="term" value="P:sodium-dependent phosphate transport"/>
    <property type="evidence" value="ECO:0007669"/>
    <property type="project" value="InterPro"/>
</dbReference>
<accession>A0AAJ4DLQ2</accession>
<evidence type="ECO:0000256" key="3">
    <source>
        <dbReference type="ARBA" id="ARBA00022692"/>
    </source>
</evidence>
<dbReference type="InterPro" id="IPR003841">
    <property type="entry name" value="Na/Pi_transpt"/>
</dbReference>
<feature type="transmembrane region" description="Helical" evidence="6">
    <location>
        <begin position="69"/>
        <end position="93"/>
    </location>
</feature>
<keyword evidence="4 6" id="KW-1133">Transmembrane helix</keyword>
<organism evidence="7 8">
    <name type="scientific">Sulfurimonas xiamenensis</name>
    <dbReference type="NCBI Taxonomy" id="2590021"/>
    <lineage>
        <taxon>Bacteria</taxon>
        <taxon>Pseudomonadati</taxon>
        <taxon>Campylobacterota</taxon>
        <taxon>Epsilonproteobacteria</taxon>
        <taxon>Campylobacterales</taxon>
        <taxon>Sulfurimonadaceae</taxon>
        <taxon>Sulfurimonas</taxon>
    </lineage>
</organism>
<gene>
    <name evidence="7" type="ORF">FJR47_00405</name>
</gene>
<proteinExistence type="predicted"/>
<dbReference type="PANTHER" id="PTHR10010:SF46">
    <property type="entry name" value="SODIUM-DEPENDENT PHOSPHATE TRANSPORT PROTEIN 2B"/>
    <property type="match status" value="1"/>
</dbReference>
<dbReference type="AlphaFoldDB" id="A0AAJ4DLQ2"/>
<comment type="subcellular location">
    <subcellularLocation>
        <location evidence="1">Cell membrane</location>
        <topology evidence="1">Multi-pass membrane protein</topology>
    </subcellularLocation>
</comment>
<dbReference type="GO" id="GO:0005886">
    <property type="term" value="C:plasma membrane"/>
    <property type="evidence" value="ECO:0007669"/>
    <property type="project" value="UniProtKB-SubCell"/>
</dbReference>
<feature type="transmembrane region" description="Helical" evidence="6">
    <location>
        <begin position="303"/>
        <end position="322"/>
    </location>
</feature>
<evidence type="ECO:0000256" key="5">
    <source>
        <dbReference type="ARBA" id="ARBA00023136"/>
    </source>
</evidence>
<keyword evidence="5 6" id="KW-0472">Membrane</keyword>
<feature type="transmembrane region" description="Helical" evidence="6">
    <location>
        <begin position="192"/>
        <end position="209"/>
    </location>
</feature>
<feature type="transmembrane region" description="Helical" evidence="6">
    <location>
        <begin position="237"/>
        <end position="256"/>
    </location>
</feature>
<dbReference type="KEGG" id="suln:FJR47_00405"/>
<dbReference type="Proteomes" id="UP000326061">
    <property type="component" value="Chromosome"/>
</dbReference>
<feature type="transmembrane region" description="Helical" evidence="6">
    <location>
        <begin position="100"/>
        <end position="122"/>
    </location>
</feature>
<evidence type="ECO:0000256" key="4">
    <source>
        <dbReference type="ARBA" id="ARBA00022989"/>
    </source>
</evidence>
<feature type="transmembrane region" description="Helical" evidence="6">
    <location>
        <begin position="263"/>
        <end position="283"/>
    </location>
</feature>
<evidence type="ECO:0000256" key="1">
    <source>
        <dbReference type="ARBA" id="ARBA00004651"/>
    </source>
</evidence>
<protein>
    <submittedName>
        <fullName evidence="7">Na/Pi cotransporter family protein</fullName>
    </submittedName>
</protein>
<evidence type="ECO:0000313" key="8">
    <source>
        <dbReference type="Proteomes" id="UP000326061"/>
    </source>
</evidence>
<dbReference type="PANTHER" id="PTHR10010">
    <property type="entry name" value="SOLUTE CARRIER FAMILY 34 SODIUM PHOSPHATE , MEMBER 2-RELATED"/>
    <property type="match status" value="1"/>
</dbReference>
<dbReference type="EMBL" id="CP041166">
    <property type="protein sequence ID" value="QFR42458.1"/>
    <property type="molecule type" value="Genomic_DNA"/>
</dbReference>
<name>A0AAJ4DLQ2_9BACT</name>
<feature type="transmembrane region" description="Helical" evidence="6">
    <location>
        <begin position="128"/>
        <end position="147"/>
    </location>
</feature>
<feature type="transmembrane region" description="Helical" evidence="6">
    <location>
        <begin position="27"/>
        <end position="49"/>
    </location>
</feature>
<evidence type="ECO:0000256" key="2">
    <source>
        <dbReference type="ARBA" id="ARBA00022475"/>
    </source>
</evidence>
<keyword evidence="2" id="KW-1003">Cell membrane</keyword>
<reference evidence="8" key="1">
    <citation type="submission" date="2019-06" db="EMBL/GenBank/DDBJ databases">
        <title>Sulfurimonas gotlandica sp. nov., a chemoautotrophic and psychrotolerant epsilonproteobacterium isolated from a pelagic redoxcline, and an emended description of the genus Sulfurimonas.</title>
        <authorList>
            <person name="Wang S."/>
            <person name="Jiang L."/>
            <person name="Shao Z."/>
        </authorList>
    </citation>
    <scope>NUCLEOTIDE SEQUENCE [LARGE SCALE GENOMIC DNA]</scope>
    <source>
        <strain evidence="8">1-1N</strain>
    </source>
</reference>
<keyword evidence="8" id="KW-1185">Reference proteome</keyword>
<dbReference type="GO" id="GO:0005436">
    <property type="term" value="F:sodium:phosphate symporter activity"/>
    <property type="evidence" value="ECO:0007669"/>
    <property type="project" value="InterPro"/>
</dbReference>
<sequence length="585" mass="64982">MMFKKYYFQFFLLSLAFVVFYSDDYKIIIAGIAIFLVGMFFMEDGFKLFSGGMLEKALQASTDTLPKAIGTGFVATAIMQSSSLVSIIIISFLSAELISLSGATGVIFGSNIGSTTTAWIVSSFGVKIDIATFAMPMIIFGVVLKFSNSKSYQGVGKVLLGLGFVFLGIAYMKDGFEILQSTLNLSKYAVEGYFGVLIYILFGIVATVLMQSSAATMALVITALATNQIIYINALELAIGANIGTTVTAILGAISSNSNGKRVAVAHFIFNITTAVVAIVFLYQLSDLTTFLASKIGIADSDYAMKLALFHTLFNILGVIIVSPFTQKLVKYLETLFIEVNIYTIKPLYLDNIVINVPNAAIESIKKETIHLYDSAVEAISHSMFLHRHKFIGSKDIENVVKNSDISVNTDVDEFYANKIKSLYGEIIHYATLSQENMNEEDQNRVYDLKLASREIVEALKYMRELQKNIFYYSKSKNSYVKEEYNNLRVYIAKTIDAIEKLKEHDDDLDVISTIELLKESTKALDNIKNSRIDTLIRENRIDSKMATSLINDSSFAYDVTQKLLQVATILWIKDADIRTLGTQK</sequence>
<dbReference type="NCBIfam" id="NF037997">
    <property type="entry name" value="Na_Pi_symport"/>
    <property type="match status" value="1"/>
</dbReference>
<dbReference type="Pfam" id="PF02690">
    <property type="entry name" value="Na_Pi_cotrans"/>
    <property type="match status" value="1"/>
</dbReference>